<comment type="similarity">
    <text evidence="1 7">Belongs to the cytochrome P450 family.</text>
</comment>
<keyword evidence="6 7" id="KW-0503">Monooxygenase</keyword>
<protein>
    <submittedName>
        <fullName evidence="8">Cytochrome P450</fullName>
    </submittedName>
</protein>
<dbReference type="InterPro" id="IPR001128">
    <property type="entry name" value="Cyt_P450"/>
</dbReference>
<evidence type="ECO:0000256" key="5">
    <source>
        <dbReference type="ARBA" id="ARBA00023004"/>
    </source>
</evidence>
<organism evidence="8 9">
    <name type="scientific">Catellatospora bangladeshensis</name>
    <dbReference type="NCBI Taxonomy" id="310355"/>
    <lineage>
        <taxon>Bacteria</taxon>
        <taxon>Bacillati</taxon>
        <taxon>Actinomycetota</taxon>
        <taxon>Actinomycetes</taxon>
        <taxon>Micromonosporales</taxon>
        <taxon>Micromonosporaceae</taxon>
        <taxon>Catellatospora</taxon>
    </lineage>
</organism>
<keyword evidence="9" id="KW-1185">Reference proteome</keyword>
<evidence type="ECO:0000313" key="8">
    <source>
        <dbReference type="EMBL" id="GIF83258.1"/>
    </source>
</evidence>
<dbReference type="Proteomes" id="UP000601223">
    <property type="component" value="Unassembled WGS sequence"/>
</dbReference>
<sequence length="411" mass="45843">MTTYLQGVTVVVTTSRGTGFADQTAQLPEVLDWFRHMREADPVSWDEHYGAYHVFRYADIEKVLSDPVTFSSDLTGLIPKQEEIELFSRGNFVRMDPPKHTKMRRLVSKAFTPRVVAELAPRIAGITNRLLDDVAGQGEFDLVQALAYPLPVTVIAELIGVPADDRDRFRRWADGLLDAQVPDTVIPDEKMMQQAGARFRDMIDYLLAHIRDRRAHPADDLTNALIQAEVDGEKLTDEEIVGFLGVLLIAGHITTTTLLTNTVLCLDEHPLAAAALRGDPGRIPAALEEVLRYRSPFPRLARLTTTDTTVAQRLVPAGKVLMLWLASGNRDGAQFVEPDAFHIDRSPNPHLSFGHGIHFCIGAPLARLEGRIAMEILLRRTTDLRVADGVQTYDPRIMTGAKYLPLRTLWT</sequence>
<evidence type="ECO:0000256" key="4">
    <source>
        <dbReference type="ARBA" id="ARBA00023002"/>
    </source>
</evidence>
<gene>
    <name evidence="8" type="ORF">Cba03nite_46070</name>
</gene>
<evidence type="ECO:0000256" key="3">
    <source>
        <dbReference type="ARBA" id="ARBA00022723"/>
    </source>
</evidence>
<dbReference type="FunFam" id="1.10.630.10:FF:000018">
    <property type="entry name" value="Cytochrome P450 monooxygenase"/>
    <property type="match status" value="1"/>
</dbReference>
<dbReference type="InterPro" id="IPR017972">
    <property type="entry name" value="Cyt_P450_CS"/>
</dbReference>
<evidence type="ECO:0000256" key="6">
    <source>
        <dbReference type="ARBA" id="ARBA00023033"/>
    </source>
</evidence>
<keyword evidence="5 7" id="KW-0408">Iron</keyword>
<name>A0A8J3JME6_9ACTN</name>
<proteinExistence type="inferred from homology"/>
<dbReference type="PANTHER" id="PTHR46696">
    <property type="entry name" value="P450, PUTATIVE (EUROFUNG)-RELATED"/>
    <property type="match status" value="1"/>
</dbReference>
<dbReference type="PANTHER" id="PTHR46696:SF4">
    <property type="entry name" value="BIOTIN BIOSYNTHESIS CYTOCHROME P450"/>
    <property type="match status" value="1"/>
</dbReference>
<keyword evidence="3 7" id="KW-0479">Metal-binding</keyword>
<dbReference type="CDD" id="cd11032">
    <property type="entry name" value="P450_EryK-like"/>
    <property type="match status" value="1"/>
</dbReference>
<keyword evidence="2 7" id="KW-0349">Heme</keyword>
<evidence type="ECO:0000256" key="1">
    <source>
        <dbReference type="ARBA" id="ARBA00010617"/>
    </source>
</evidence>
<dbReference type="InterPro" id="IPR002397">
    <property type="entry name" value="Cyt_P450_B"/>
</dbReference>
<dbReference type="SUPFAM" id="SSF48264">
    <property type="entry name" value="Cytochrome P450"/>
    <property type="match status" value="1"/>
</dbReference>
<dbReference type="GO" id="GO:0020037">
    <property type="term" value="F:heme binding"/>
    <property type="evidence" value="ECO:0007669"/>
    <property type="project" value="InterPro"/>
</dbReference>
<dbReference type="GO" id="GO:0005506">
    <property type="term" value="F:iron ion binding"/>
    <property type="evidence" value="ECO:0007669"/>
    <property type="project" value="InterPro"/>
</dbReference>
<dbReference type="Gene3D" id="1.10.630.10">
    <property type="entry name" value="Cytochrome P450"/>
    <property type="match status" value="1"/>
</dbReference>
<dbReference type="PRINTS" id="PR00359">
    <property type="entry name" value="BP450"/>
</dbReference>
<dbReference type="GO" id="GO:0008395">
    <property type="term" value="F:steroid hydroxylase activity"/>
    <property type="evidence" value="ECO:0007669"/>
    <property type="project" value="TreeGrafter"/>
</dbReference>
<dbReference type="InterPro" id="IPR036396">
    <property type="entry name" value="Cyt_P450_sf"/>
</dbReference>
<reference evidence="8 9" key="1">
    <citation type="submission" date="2021-01" db="EMBL/GenBank/DDBJ databases">
        <title>Whole genome shotgun sequence of Catellatospora bangladeshensis NBRC 107357.</title>
        <authorList>
            <person name="Komaki H."/>
            <person name="Tamura T."/>
        </authorList>
    </citation>
    <scope>NUCLEOTIDE SEQUENCE [LARGE SCALE GENOMIC DNA]</scope>
    <source>
        <strain evidence="8 9">NBRC 107357</strain>
    </source>
</reference>
<dbReference type="GO" id="GO:0017000">
    <property type="term" value="P:antibiotic biosynthetic process"/>
    <property type="evidence" value="ECO:0007669"/>
    <property type="project" value="UniProtKB-ARBA"/>
</dbReference>
<evidence type="ECO:0000256" key="7">
    <source>
        <dbReference type="RuleBase" id="RU000461"/>
    </source>
</evidence>
<keyword evidence="4 7" id="KW-0560">Oxidoreductase</keyword>
<comment type="caution">
    <text evidence="8">The sequence shown here is derived from an EMBL/GenBank/DDBJ whole genome shotgun (WGS) entry which is preliminary data.</text>
</comment>
<dbReference type="EMBL" id="BONF01000028">
    <property type="protein sequence ID" value="GIF83258.1"/>
    <property type="molecule type" value="Genomic_DNA"/>
</dbReference>
<evidence type="ECO:0000313" key="9">
    <source>
        <dbReference type="Proteomes" id="UP000601223"/>
    </source>
</evidence>
<accession>A0A8J3JME6</accession>
<dbReference type="GO" id="GO:0036199">
    <property type="term" value="F:cholest-4-en-3-one 26-monooxygenase activity"/>
    <property type="evidence" value="ECO:0007669"/>
    <property type="project" value="TreeGrafter"/>
</dbReference>
<dbReference type="GO" id="GO:0006707">
    <property type="term" value="P:cholesterol catabolic process"/>
    <property type="evidence" value="ECO:0007669"/>
    <property type="project" value="TreeGrafter"/>
</dbReference>
<dbReference type="Pfam" id="PF00067">
    <property type="entry name" value="p450"/>
    <property type="match status" value="2"/>
</dbReference>
<dbReference type="AlphaFoldDB" id="A0A8J3JME6"/>
<dbReference type="PROSITE" id="PS00086">
    <property type="entry name" value="CYTOCHROME_P450"/>
    <property type="match status" value="1"/>
</dbReference>
<evidence type="ECO:0000256" key="2">
    <source>
        <dbReference type="ARBA" id="ARBA00022617"/>
    </source>
</evidence>